<proteinExistence type="predicted"/>
<evidence type="ECO:0000256" key="1">
    <source>
        <dbReference type="ARBA" id="ARBA00022679"/>
    </source>
</evidence>
<evidence type="ECO:0000313" key="3">
    <source>
        <dbReference type="EMBL" id="QAA75775.1"/>
    </source>
</evidence>
<dbReference type="AlphaFoldDB" id="A0A410FRQ5"/>
<name>A0A410FRQ5_BIPS1</name>
<evidence type="ECO:0000256" key="2">
    <source>
        <dbReference type="ARBA" id="ARBA00022726"/>
    </source>
</evidence>
<keyword evidence="2" id="KW-0660">Purine salvage</keyword>
<dbReference type="Gene3D" id="3.40.50.2020">
    <property type="match status" value="1"/>
</dbReference>
<evidence type="ECO:0000313" key="4">
    <source>
        <dbReference type="Proteomes" id="UP000287233"/>
    </source>
</evidence>
<dbReference type="InterPro" id="IPR029057">
    <property type="entry name" value="PRTase-like"/>
</dbReference>
<dbReference type="GO" id="GO:0016740">
    <property type="term" value="F:transferase activity"/>
    <property type="evidence" value="ECO:0007669"/>
    <property type="project" value="UniProtKB-KW"/>
</dbReference>
<dbReference type="KEGG" id="bih:BIP78_0007"/>
<dbReference type="GO" id="GO:0006166">
    <property type="term" value="P:purine ribonucleoside salvage"/>
    <property type="evidence" value="ECO:0007669"/>
    <property type="project" value="UniProtKB-KW"/>
</dbReference>
<reference evidence="4" key="1">
    <citation type="submission" date="2018-12" db="EMBL/GenBank/DDBJ databases">
        <title>Complete genome sequence of an uncultured bacterium of the candidate phylum Bipolaricaulota.</title>
        <authorList>
            <person name="Kadnikov V.V."/>
            <person name="Mardanov A.V."/>
            <person name="Beletsky A.V."/>
            <person name="Frank Y.A."/>
            <person name="Karnachuk O.V."/>
            <person name="Ravin N.V."/>
        </authorList>
    </citation>
    <scope>NUCLEOTIDE SEQUENCE [LARGE SCALE GENOMIC DNA]</scope>
</reference>
<dbReference type="CDD" id="cd06223">
    <property type="entry name" value="PRTases_typeI"/>
    <property type="match status" value="1"/>
</dbReference>
<sequence>MATWDSSPETVAIRERIQREGCVLSAEFLRVDGFLNHRVDPAFVELAGVALAAAFRDATPSCVFTAEAAGNVIAYETARRLGASALYAKKGAPATMQRALTCPVISPTKGTEHLLCVSADYLRPGERVLVVDDFLHRGTTSAALATMVRDAAAELVGFGFVIEKRASGGREVLRQFGVPIVSLAVVDTMDPRTGRITFARG</sequence>
<protein>
    <submittedName>
        <fullName evidence="3">Uncharacterized protein</fullName>
    </submittedName>
</protein>
<organism evidence="3 4">
    <name type="scientific">Bipolaricaulis sibiricus</name>
    <dbReference type="NCBI Taxonomy" id="2501609"/>
    <lineage>
        <taxon>Bacteria</taxon>
        <taxon>Candidatus Bipolaricaulota</taxon>
        <taxon>Candidatus Bipolaricaulia</taxon>
        <taxon>Candidatus Bipolaricaulales</taxon>
        <taxon>Candidatus Bipolaricaulaceae</taxon>
        <taxon>Candidatus Bipolaricaulis</taxon>
    </lineage>
</organism>
<dbReference type="EMBL" id="CP034928">
    <property type="protein sequence ID" value="QAA75775.1"/>
    <property type="molecule type" value="Genomic_DNA"/>
</dbReference>
<dbReference type="InterPro" id="IPR000836">
    <property type="entry name" value="PRTase_dom"/>
</dbReference>
<keyword evidence="1" id="KW-0808">Transferase</keyword>
<accession>A0A410FRQ5</accession>
<dbReference type="InterPro" id="IPR050118">
    <property type="entry name" value="Pur/Pyrimidine_PRTase"/>
</dbReference>
<gene>
    <name evidence="3" type="ORF">BIP78_0007</name>
</gene>
<dbReference type="SUPFAM" id="SSF53271">
    <property type="entry name" value="PRTase-like"/>
    <property type="match status" value="1"/>
</dbReference>
<dbReference type="PANTHER" id="PTHR43864:SF1">
    <property type="entry name" value="XANTHINE PHOSPHORIBOSYLTRANSFERASE"/>
    <property type="match status" value="1"/>
</dbReference>
<dbReference type="PANTHER" id="PTHR43864">
    <property type="entry name" value="HYPOXANTHINE/GUANINE PHOSPHORIBOSYLTRANSFERASE"/>
    <property type="match status" value="1"/>
</dbReference>
<dbReference type="Proteomes" id="UP000287233">
    <property type="component" value="Chromosome"/>
</dbReference>